<sequence>MRVRFDTSISCYCNRVENSIVYGNFVSWLYCLEWRLAVTMEVAPQPPASYSREYYAAVIIQTAFRGYLVSVNAMHTS</sequence>
<protein>
    <submittedName>
        <fullName evidence="1">Uncharacterized protein</fullName>
    </submittedName>
</protein>
<reference evidence="1 2" key="2">
    <citation type="journal article" date="2022" name="Mol. Ecol. Resour.">
        <title>The genomes of chicory, endive, great burdock and yacon provide insights into Asteraceae paleo-polyploidization history and plant inulin production.</title>
        <authorList>
            <person name="Fan W."/>
            <person name="Wang S."/>
            <person name="Wang H."/>
            <person name="Wang A."/>
            <person name="Jiang F."/>
            <person name="Liu H."/>
            <person name="Zhao H."/>
            <person name="Xu D."/>
            <person name="Zhang Y."/>
        </authorList>
    </citation>
    <scope>NUCLEOTIDE SEQUENCE [LARGE SCALE GENOMIC DNA]</scope>
    <source>
        <strain evidence="2">cv. Yunnan</strain>
        <tissue evidence="1">Leaves</tissue>
    </source>
</reference>
<accession>A0ACB9D4C3</accession>
<keyword evidence="2" id="KW-1185">Reference proteome</keyword>
<organism evidence="1 2">
    <name type="scientific">Smallanthus sonchifolius</name>
    <dbReference type="NCBI Taxonomy" id="185202"/>
    <lineage>
        <taxon>Eukaryota</taxon>
        <taxon>Viridiplantae</taxon>
        <taxon>Streptophyta</taxon>
        <taxon>Embryophyta</taxon>
        <taxon>Tracheophyta</taxon>
        <taxon>Spermatophyta</taxon>
        <taxon>Magnoliopsida</taxon>
        <taxon>eudicotyledons</taxon>
        <taxon>Gunneridae</taxon>
        <taxon>Pentapetalae</taxon>
        <taxon>asterids</taxon>
        <taxon>campanulids</taxon>
        <taxon>Asterales</taxon>
        <taxon>Asteraceae</taxon>
        <taxon>Asteroideae</taxon>
        <taxon>Heliantheae alliance</taxon>
        <taxon>Millerieae</taxon>
        <taxon>Smallanthus</taxon>
    </lineage>
</organism>
<reference evidence="2" key="1">
    <citation type="journal article" date="2022" name="Mol. Ecol. Resour.">
        <title>The genomes of chicory, endive, great burdock and yacon provide insights into Asteraceae palaeo-polyploidization history and plant inulin production.</title>
        <authorList>
            <person name="Fan W."/>
            <person name="Wang S."/>
            <person name="Wang H."/>
            <person name="Wang A."/>
            <person name="Jiang F."/>
            <person name="Liu H."/>
            <person name="Zhao H."/>
            <person name="Xu D."/>
            <person name="Zhang Y."/>
        </authorList>
    </citation>
    <scope>NUCLEOTIDE SEQUENCE [LARGE SCALE GENOMIC DNA]</scope>
    <source>
        <strain evidence="2">cv. Yunnan</strain>
    </source>
</reference>
<dbReference type="Proteomes" id="UP001056120">
    <property type="component" value="Linkage Group LG20"/>
</dbReference>
<dbReference type="EMBL" id="CM042037">
    <property type="protein sequence ID" value="KAI3741419.1"/>
    <property type="molecule type" value="Genomic_DNA"/>
</dbReference>
<proteinExistence type="predicted"/>
<comment type="caution">
    <text evidence="1">The sequence shown here is derived from an EMBL/GenBank/DDBJ whole genome shotgun (WGS) entry which is preliminary data.</text>
</comment>
<evidence type="ECO:0000313" key="1">
    <source>
        <dbReference type="EMBL" id="KAI3741419.1"/>
    </source>
</evidence>
<gene>
    <name evidence="1" type="ORF">L1987_59091</name>
</gene>
<name>A0ACB9D4C3_9ASTR</name>
<evidence type="ECO:0000313" key="2">
    <source>
        <dbReference type="Proteomes" id="UP001056120"/>
    </source>
</evidence>